<keyword evidence="1" id="KW-0812">Transmembrane</keyword>
<name>R7ZJ11_LYSSH</name>
<accession>R7ZJ11</accession>
<dbReference type="SUPFAM" id="SSF81442">
    <property type="entry name" value="Cytochrome c oxidase subunit I-like"/>
    <property type="match status" value="1"/>
</dbReference>
<proteinExistence type="predicted"/>
<dbReference type="OrthoDB" id="2452746at2"/>
<feature type="transmembrane region" description="Helical" evidence="1">
    <location>
        <begin position="101"/>
        <end position="126"/>
    </location>
</feature>
<dbReference type="Gene3D" id="1.20.210.10">
    <property type="entry name" value="Cytochrome c oxidase-like, subunit I domain"/>
    <property type="match status" value="1"/>
</dbReference>
<protein>
    <submittedName>
        <fullName evidence="2">Uncharacterized protein</fullName>
    </submittedName>
</protein>
<evidence type="ECO:0000313" key="3">
    <source>
        <dbReference type="Proteomes" id="UP000013911"/>
    </source>
</evidence>
<dbReference type="HOGENOM" id="CLU_150673_0_0_9"/>
<feature type="transmembrane region" description="Helical" evidence="1">
    <location>
        <begin position="38"/>
        <end position="56"/>
    </location>
</feature>
<reference evidence="2 3" key="1">
    <citation type="submission" date="2013-04" db="EMBL/GenBank/DDBJ databases">
        <title>Draft genome of the heavy metal tolerant bacterium Lysinibacillus sphaericus strain OT4b.31.</title>
        <authorList>
            <person name="Pena-Montenegro T.D."/>
            <person name="Dussan J."/>
        </authorList>
    </citation>
    <scope>NUCLEOTIDE SEQUENCE [LARGE SCALE GENOMIC DNA]</scope>
    <source>
        <strain evidence="2 3">OT4b.31</strain>
    </source>
</reference>
<dbReference type="RefSeq" id="WP_010857546.1">
    <property type="nucleotide sequence ID" value="NZ_KB933398.1"/>
</dbReference>
<evidence type="ECO:0000313" key="2">
    <source>
        <dbReference type="EMBL" id="EON74092.1"/>
    </source>
</evidence>
<keyword evidence="1" id="KW-0472">Membrane</keyword>
<dbReference type="EMBL" id="AQPX01000006">
    <property type="protein sequence ID" value="EON74092.1"/>
    <property type="molecule type" value="Genomic_DNA"/>
</dbReference>
<gene>
    <name evidence="2" type="ORF">H131_02905</name>
</gene>
<comment type="caution">
    <text evidence="2">The sequence shown here is derived from an EMBL/GenBank/DDBJ whole genome shotgun (WGS) entry which is preliminary data.</text>
</comment>
<sequence>MEQKWSLRLIRLAAIFALLGTYLGSHMSGSGSYEYRPIHAHILLVGWLSMFAWGIFYRAFKVKSKKLVAAHGWSAILGVFGLTLGMWFYNINPFNFSNTFTMVFFIVGGTTLLISFALFIVVTFMINQKEEMKHSC</sequence>
<keyword evidence="1" id="KW-1133">Transmembrane helix</keyword>
<dbReference type="PATRIC" id="fig|1285586.5.peg.580"/>
<feature type="transmembrane region" description="Helical" evidence="1">
    <location>
        <begin position="68"/>
        <end position="89"/>
    </location>
</feature>
<organism evidence="2 3">
    <name type="scientific">Lysinibacillus sphaericus OT4b.31</name>
    <dbReference type="NCBI Taxonomy" id="1285586"/>
    <lineage>
        <taxon>Bacteria</taxon>
        <taxon>Bacillati</taxon>
        <taxon>Bacillota</taxon>
        <taxon>Bacilli</taxon>
        <taxon>Bacillales</taxon>
        <taxon>Bacillaceae</taxon>
        <taxon>Lysinibacillus</taxon>
    </lineage>
</organism>
<evidence type="ECO:0000256" key="1">
    <source>
        <dbReference type="SAM" id="Phobius"/>
    </source>
</evidence>
<dbReference type="AlphaFoldDB" id="R7ZJ11"/>
<dbReference type="InterPro" id="IPR036927">
    <property type="entry name" value="Cyt_c_oxase-like_su1_sf"/>
</dbReference>
<dbReference type="Proteomes" id="UP000013911">
    <property type="component" value="Unassembled WGS sequence"/>
</dbReference>
<dbReference type="eggNOG" id="ENOG5032VBH">
    <property type="taxonomic scope" value="Bacteria"/>
</dbReference>